<accession>A0A8J5VT59</accession>
<feature type="compositionally biased region" description="Low complexity" evidence="1">
    <location>
        <begin position="26"/>
        <end position="43"/>
    </location>
</feature>
<dbReference type="OrthoDB" id="785751at2759"/>
<sequence>MPAAVELANARPTPETAPPINKPHRPATAAPHRAHETTACSPPTASPVPPPLCPHANTSPQSSSDSACLWGKSQPRIPALSAPPAARQLQLQLHGDGVRMDRLNTKLYLQNCYMRKENERLRKAAVLLNQENQALLSELKHRLACRSSPAAPGACGANNNNNKNAAAANRHDGPPVLQAAAGKDKPAPKSNK</sequence>
<gene>
    <name evidence="2" type="ORF">GUJ93_ZPchr0006g44781</name>
</gene>
<keyword evidence="3" id="KW-1185">Reference proteome</keyword>
<feature type="region of interest" description="Disordered" evidence="1">
    <location>
        <begin position="149"/>
        <end position="192"/>
    </location>
</feature>
<reference evidence="2" key="2">
    <citation type="submission" date="2021-02" db="EMBL/GenBank/DDBJ databases">
        <authorList>
            <person name="Kimball J.A."/>
            <person name="Haas M.W."/>
            <person name="Macchietto M."/>
            <person name="Kono T."/>
            <person name="Duquette J."/>
            <person name="Shao M."/>
        </authorList>
    </citation>
    <scope>NUCLEOTIDE SEQUENCE</scope>
    <source>
        <tissue evidence="2">Fresh leaf tissue</tissue>
    </source>
</reference>
<dbReference type="AlphaFoldDB" id="A0A8J5VT59"/>
<dbReference type="InterPro" id="IPR039312">
    <property type="entry name" value="ZPR"/>
</dbReference>
<feature type="region of interest" description="Disordered" evidence="1">
    <location>
        <begin position="1"/>
        <end position="70"/>
    </location>
</feature>
<evidence type="ECO:0000313" key="2">
    <source>
        <dbReference type="EMBL" id="KAG8070891.1"/>
    </source>
</evidence>
<evidence type="ECO:0000313" key="3">
    <source>
        <dbReference type="Proteomes" id="UP000729402"/>
    </source>
</evidence>
<comment type="caution">
    <text evidence="2">The sequence shown here is derived from an EMBL/GenBank/DDBJ whole genome shotgun (WGS) entry which is preliminary data.</text>
</comment>
<organism evidence="2 3">
    <name type="scientific">Zizania palustris</name>
    <name type="common">Northern wild rice</name>
    <dbReference type="NCBI Taxonomy" id="103762"/>
    <lineage>
        <taxon>Eukaryota</taxon>
        <taxon>Viridiplantae</taxon>
        <taxon>Streptophyta</taxon>
        <taxon>Embryophyta</taxon>
        <taxon>Tracheophyta</taxon>
        <taxon>Spermatophyta</taxon>
        <taxon>Magnoliopsida</taxon>
        <taxon>Liliopsida</taxon>
        <taxon>Poales</taxon>
        <taxon>Poaceae</taxon>
        <taxon>BOP clade</taxon>
        <taxon>Oryzoideae</taxon>
        <taxon>Oryzeae</taxon>
        <taxon>Zizaniinae</taxon>
        <taxon>Zizania</taxon>
    </lineage>
</organism>
<feature type="compositionally biased region" description="Polar residues" evidence="1">
    <location>
        <begin position="56"/>
        <end position="66"/>
    </location>
</feature>
<reference evidence="2" key="1">
    <citation type="journal article" date="2021" name="bioRxiv">
        <title>Whole Genome Assembly and Annotation of Northern Wild Rice, Zizania palustris L., Supports a Whole Genome Duplication in the Zizania Genus.</title>
        <authorList>
            <person name="Haas M."/>
            <person name="Kono T."/>
            <person name="Macchietto M."/>
            <person name="Millas R."/>
            <person name="McGilp L."/>
            <person name="Shao M."/>
            <person name="Duquette J."/>
            <person name="Hirsch C.N."/>
            <person name="Kimball J."/>
        </authorList>
    </citation>
    <scope>NUCLEOTIDE SEQUENCE</scope>
    <source>
        <tissue evidence="2">Fresh leaf tissue</tissue>
    </source>
</reference>
<protein>
    <recommendedName>
        <fullName evidence="4">Protein LITTLE ZIPPER 3</fullName>
    </recommendedName>
</protein>
<feature type="compositionally biased region" description="Basic and acidic residues" evidence="1">
    <location>
        <begin position="182"/>
        <end position="192"/>
    </location>
</feature>
<dbReference type="PANTHER" id="PTHR33601">
    <property type="entry name" value="PROTEIN LITTLE ZIPPER 4"/>
    <property type="match status" value="1"/>
</dbReference>
<name>A0A8J5VT59_ZIZPA</name>
<dbReference type="EMBL" id="JAAALK010000283">
    <property type="protein sequence ID" value="KAG8070891.1"/>
    <property type="molecule type" value="Genomic_DNA"/>
</dbReference>
<feature type="compositionally biased region" description="Low complexity" evidence="1">
    <location>
        <begin position="149"/>
        <end position="168"/>
    </location>
</feature>
<evidence type="ECO:0008006" key="4">
    <source>
        <dbReference type="Google" id="ProtNLM"/>
    </source>
</evidence>
<evidence type="ECO:0000256" key="1">
    <source>
        <dbReference type="SAM" id="MobiDB-lite"/>
    </source>
</evidence>
<feature type="compositionally biased region" description="Pro residues" evidence="1">
    <location>
        <begin position="44"/>
        <end position="53"/>
    </location>
</feature>
<dbReference type="Proteomes" id="UP000729402">
    <property type="component" value="Unassembled WGS sequence"/>
</dbReference>
<dbReference type="PANTHER" id="PTHR33601:SF35">
    <property type="entry name" value="OS02G0530500 PROTEIN"/>
    <property type="match status" value="1"/>
</dbReference>
<proteinExistence type="predicted"/>